<proteinExistence type="predicted"/>
<reference evidence="2" key="1">
    <citation type="submission" date="2023-06" db="EMBL/GenBank/DDBJ databases">
        <authorList>
            <person name="Kurt Z."/>
        </authorList>
    </citation>
    <scope>NUCLEOTIDE SEQUENCE</scope>
</reference>
<dbReference type="SMART" id="SM01026">
    <property type="entry name" value="Beach"/>
    <property type="match status" value="1"/>
</dbReference>
<evidence type="ECO:0000313" key="2">
    <source>
        <dbReference type="EMBL" id="CAI9933400.1"/>
    </source>
</evidence>
<feature type="domain" description="BEACH" evidence="1">
    <location>
        <begin position="1538"/>
        <end position="1830"/>
    </location>
</feature>
<protein>
    <submittedName>
        <fullName evidence="2">Beige/BEACH domain-containing protein</fullName>
    </submittedName>
    <submittedName>
        <fullName evidence="3">Beige/BEACH_domain-containing protein</fullName>
    </submittedName>
</protein>
<dbReference type="PANTHER" id="PTHR13743">
    <property type="entry name" value="BEIGE/BEACH-RELATED"/>
    <property type="match status" value="1"/>
</dbReference>
<organism evidence="2">
    <name type="scientific">Hexamita inflata</name>
    <dbReference type="NCBI Taxonomy" id="28002"/>
    <lineage>
        <taxon>Eukaryota</taxon>
        <taxon>Metamonada</taxon>
        <taxon>Diplomonadida</taxon>
        <taxon>Hexamitidae</taxon>
        <taxon>Hexamitinae</taxon>
        <taxon>Hexamita</taxon>
    </lineage>
</organism>
<dbReference type="EMBL" id="CAXDID020000004">
    <property type="protein sequence ID" value="CAL5973869.1"/>
    <property type="molecule type" value="Genomic_DNA"/>
</dbReference>
<sequence>MDHLERLLQSNKLNDIDLLITLGQELVNKDSLTNDRLCYVILDFISKQAKDLETTIFQLKNAELIKPLLQKMNQDLYSNIMHLFAVINEPTESMIVKHMQLRTKQSAFAVGIYYVKLSTDSQQSLLDSLRQYADLLPDRSEEQIFINLILTNMGQEIPWRQLGNVQEQFMTEQLIYLSQFELFKDPEQLLKHQQLKKIAYNVYKAQLNYNPKRLTELILTSDINLLVDCTEVSKCLTNTYCEHISYLFKQKIETDADYAINEFKQFGLGPLYYLLQLEQGFVDNFKILSKLLQQQLLELQQIQFKYEKLIKIVTLPPSPMYVFNGQIKPSEEIKSFTFITTCKAEEKDDFILLKFQKDYVSLSFGSNVLMLSENAKQFAIDSIILGETYQICIQLINQMFSSQLLVFVNGQLKIKMPIKFKPLDIIKMSANVKEISISSQVLPLMCIKQLFEKRQVQQPIFDYQVANMLIKQQFLEDGVTIPQSEFTNAQIITCKNYKHESAYNSLPKSQLEIVDKCALSTEIHSNFSFKLNQPKYIEDMLYYFGQQCINQQEFGVVQLDNMTVIGKQIITVDGSSKLDIENLNITNAIQKSEQIPIYSIEQYCQEMVNRNFVISKANINIHDWFKNIDSLNESQLNKMAFYIMSSGHYFSLNVPCLLLSIKMFLEHQTQNRCYLIQQILMLIKQRILFVKDSNYTQCQIYQFQVLQERESMQQYVLILQAFQYDQFIKQYINTDLLTALTKLFSMFQFINYTDLKEQYQTILKQILSLLLTQYSTLYESIYNDSEALKKIHDQIHYMLQKEINLQELIQERYIALCVLEYYYGNNSIECNKSENLKKAAKILQQNSDITQFEKHFKIPFAPYKEMISIVFLDSIEKSISAQNLDNAVNILICLLQNEGLASTNFTQLNINEIVFKFIQLTLAIKMGFTELVINENIQLKDEHRQQIKHQLNFYFDELFEQLLNLLKIVSWNEIIAFLLNMTAKQTLRSQLLKIHINDTIRRYRCEQMLDQDKVIEQLIQDGINTSLFKQSLNSYLLQNQEIKTIDKCEEAAAILLISSNTQKFDIIKAYISFLGHQFAQICVCDEIDSSQKQYLYQLVINIVNNNDNNSLQEFIELKSQKQCFIQMNNAINQYQVPKKYLIEQKYIEQLTEIVNKCNKKEITIQQSKLQSKAEISEHYCAKQLIAQNIRTLIQQYQKQQEQILQTSDIQNSIQSRQSLRESQLRQRSFNQVLIPNQQLDNIYDNFKIELNNNINNNEIFASYFTKPIICCQVKRSIQSNLANELGILILSQEKISYIPNVRINREQKLFDQFLNQIYVHELQVKQELRTQAVCTENISYLYDPQIDVCKNNPEDILLKVLHIYPDQIQQLIGRSKSHRETGLEILTNLGYSIDFEFVDSFTQKDILNDKPAEFTRGIFLYLLNKIFKLGALCEYFVKPSVLHLNHRFYSMGDQVLVAPDASIPGLHKELQKYLRYPVNRYTAIYKQLMFSQFQNHIVLNQAQDMMNICVESVPLIKATKLIQQIKIKAMNMQKQSTFGQLMIEITNAVLKFYYAGSLTNQQFVLFLNSLSGRSPLDLAMFPIFPITKNRNLSKPIYTQTEARYLYNKVKFEQTLQMIEKEDKFGTALFQFNNDIFWSGTYPSNSAQVAHFLFRLQPYASVIVDLQNGKFDCPDRMFCAYDWLYSNVFEHGCREHVQNLLYSMKILMNLFEFNVGKRTCGKMLADVDLDLVCDQNDLAASQSEQQVQINVGLLSSKQVTQQDTDIIEDVGKNDSDDETLGLQGMEKQVSQQLSLQVSQQLPPDLKESDIRPQNLFYVMLEANRQFENCSKKEILEWAQLYFGSARSNIKLGHLYPNSVYRLKITDDTHISSEIDRIQYFGVMSRKLLTGTEVILNPQVDSLRSKKDIELLPTEYPGMFTVSNQLLRVVRQEAIMNSVYTGSRLQFTYQQYKISQLSRISDQFSAKFVQNFVQILQNGVCVQIFEYPSFVQSIYVYNQLLIIVTNNAIIFYKISLFNTSIVFNICYELSDSVIYSTSLSSASGLLFIQSIKLTVFDCLNFFPLQMRALTFSEIKVNKNDYLFVRNSSKVQVYTNELMQIAQFDVLEVTNRLDFNFYPFQNFYNNTILIVTFHNNMIGVGFENSNQIINEYKTEEVIVMKDAPLHVVGNQFEQLNCETIVKGSTCKYVNKYADLKMKINWKINFTKIIKDIQIQDGGEIGVQFADGSVATVIGANE</sequence>
<evidence type="ECO:0000313" key="3">
    <source>
        <dbReference type="EMBL" id="CAL5973869.1"/>
    </source>
</evidence>
<dbReference type="Gene3D" id="1.10.1540.10">
    <property type="entry name" value="BEACH domain"/>
    <property type="match status" value="1"/>
</dbReference>
<name>A0AA86TXN9_9EUKA</name>
<dbReference type="PANTHER" id="PTHR13743:SF112">
    <property type="entry name" value="BEACH DOMAIN-CONTAINING PROTEIN"/>
    <property type="match status" value="1"/>
</dbReference>
<dbReference type="Proteomes" id="UP001642409">
    <property type="component" value="Unassembled WGS sequence"/>
</dbReference>
<dbReference type="PROSITE" id="PS50197">
    <property type="entry name" value="BEACH"/>
    <property type="match status" value="1"/>
</dbReference>
<accession>A0AA86TXN9</accession>
<evidence type="ECO:0000313" key="4">
    <source>
        <dbReference type="Proteomes" id="UP001642409"/>
    </source>
</evidence>
<dbReference type="Pfam" id="PF02138">
    <property type="entry name" value="Beach"/>
    <property type="match status" value="1"/>
</dbReference>
<dbReference type="SUPFAM" id="SSF81837">
    <property type="entry name" value="BEACH domain"/>
    <property type="match status" value="1"/>
</dbReference>
<dbReference type="EMBL" id="CATOUU010000531">
    <property type="protein sequence ID" value="CAI9933400.1"/>
    <property type="molecule type" value="Genomic_DNA"/>
</dbReference>
<reference evidence="3 4" key="2">
    <citation type="submission" date="2024-07" db="EMBL/GenBank/DDBJ databases">
        <authorList>
            <person name="Akdeniz Z."/>
        </authorList>
    </citation>
    <scope>NUCLEOTIDE SEQUENCE [LARGE SCALE GENOMIC DNA]</scope>
</reference>
<dbReference type="InterPro" id="IPR050865">
    <property type="entry name" value="BEACH_Domain"/>
</dbReference>
<dbReference type="InterPro" id="IPR000409">
    <property type="entry name" value="BEACH_dom"/>
</dbReference>
<comment type="caution">
    <text evidence="2">The sequence shown here is derived from an EMBL/GenBank/DDBJ whole genome shotgun (WGS) entry which is preliminary data.</text>
</comment>
<evidence type="ECO:0000259" key="1">
    <source>
        <dbReference type="PROSITE" id="PS50197"/>
    </source>
</evidence>
<gene>
    <name evidence="2" type="ORF">HINF_LOCUS21045</name>
    <name evidence="3" type="ORF">HINF_LOCUS2591</name>
</gene>
<keyword evidence="4" id="KW-1185">Reference proteome</keyword>
<dbReference type="InterPro" id="IPR036372">
    <property type="entry name" value="BEACH_dom_sf"/>
</dbReference>